<keyword evidence="4" id="KW-0862">Zinc</keyword>
<dbReference type="SUPFAM" id="SSF57850">
    <property type="entry name" value="RING/U-box"/>
    <property type="match status" value="1"/>
</dbReference>
<organism evidence="10 11">
    <name type="scientific">Lingula anatina</name>
    <name type="common">Brachiopod</name>
    <name type="synonym">Lingula unguis</name>
    <dbReference type="NCBI Taxonomy" id="7574"/>
    <lineage>
        <taxon>Eukaryota</taxon>
        <taxon>Metazoa</taxon>
        <taxon>Spiralia</taxon>
        <taxon>Lophotrochozoa</taxon>
        <taxon>Brachiopoda</taxon>
        <taxon>Linguliformea</taxon>
        <taxon>Lingulata</taxon>
        <taxon>Lingulida</taxon>
        <taxon>Linguloidea</taxon>
        <taxon>Lingulidae</taxon>
        <taxon>Lingula</taxon>
    </lineage>
</organism>
<dbReference type="Gene3D" id="3.30.40.10">
    <property type="entry name" value="Zinc/RING finger domain, C3HC4 (zinc finger)"/>
    <property type="match status" value="1"/>
</dbReference>
<dbReference type="PROSITE" id="PS50119">
    <property type="entry name" value="ZF_BBOX"/>
    <property type="match status" value="1"/>
</dbReference>
<dbReference type="PROSITE" id="PS00518">
    <property type="entry name" value="ZF_RING_1"/>
    <property type="match status" value="1"/>
</dbReference>
<dbReference type="CDD" id="cd19756">
    <property type="entry name" value="Bbox2"/>
    <property type="match status" value="1"/>
</dbReference>
<dbReference type="InterPro" id="IPR001841">
    <property type="entry name" value="Znf_RING"/>
</dbReference>
<evidence type="ECO:0000313" key="10">
    <source>
        <dbReference type="Proteomes" id="UP000085678"/>
    </source>
</evidence>
<keyword evidence="1" id="KW-0479">Metal-binding</keyword>
<dbReference type="SMART" id="SM00502">
    <property type="entry name" value="BBC"/>
    <property type="match status" value="1"/>
</dbReference>
<dbReference type="OrthoDB" id="111250at2759"/>
<keyword evidence="2" id="KW-0677">Repeat</keyword>
<evidence type="ECO:0000259" key="8">
    <source>
        <dbReference type="PROSITE" id="PS50089"/>
    </source>
</evidence>
<feature type="domain" description="RING-type" evidence="8">
    <location>
        <begin position="16"/>
        <end position="60"/>
    </location>
</feature>
<keyword evidence="10" id="KW-1185">Reference proteome</keyword>
<protein>
    <submittedName>
        <fullName evidence="11">Tripartite motif-containing protein 3-like</fullName>
    </submittedName>
</protein>
<dbReference type="SMART" id="SM00336">
    <property type="entry name" value="BBOX"/>
    <property type="match status" value="1"/>
</dbReference>
<dbReference type="SUPFAM" id="SSF101898">
    <property type="entry name" value="NHL repeat"/>
    <property type="match status" value="1"/>
</dbReference>
<evidence type="ECO:0000256" key="5">
    <source>
        <dbReference type="PROSITE-ProRule" id="PRU00024"/>
    </source>
</evidence>
<dbReference type="InterPro" id="IPR013083">
    <property type="entry name" value="Znf_RING/FYVE/PHD"/>
</dbReference>
<dbReference type="PROSITE" id="PS51125">
    <property type="entry name" value="NHL"/>
    <property type="match status" value="2"/>
</dbReference>
<dbReference type="SUPFAM" id="SSF57845">
    <property type="entry name" value="B-box zinc-binding domain"/>
    <property type="match status" value="1"/>
</dbReference>
<name>A0A1S3JC00_LINAN</name>
<dbReference type="SMART" id="SM00184">
    <property type="entry name" value="RING"/>
    <property type="match status" value="1"/>
</dbReference>
<evidence type="ECO:0000313" key="11">
    <source>
        <dbReference type="RefSeq" id="XP_013407932.1"/>
    </source>
</evidence>
<dbReference type="InterPro" id="IPR018957">
    <property type="entry name" value="Znf_C3HC4_RING-type"/>
</dbReference>
<dbReference type="Gene3D" id="2.120.10.30">
    <property type="entry name" value="TolB, C-terminal domain"/>
    <property type="match status" value="1"/>
</dbReference>
<feature type="repeat" description="NHL" evidence="6">
    <location>
        <begin position="430"/>
        <end position="471"/>
    </location>
</feature>
<feature type="region of interest" description="Disordered" evidence="7">
    <location>
        <begin position="317"/>
        <end position="336"/>
    </location>
</feature>
<evidence type="ECO:0000256" key="1">
    <source>
        <dbReference type="ARBA" id="ARBA00022723"/>
    </source>
</evidence>
<dbReference type="Pfam" id="PF00097">
    <property type="entry name" value="zf-C3HC4"/>
    <property type="match status" value="1"/>
</dbReference>
<feature type="repeat" description="NHL" evidence="6">
    <location>
        <begin position="524"/>
        <end position="563"/>
    </location>
</feature>
<dbReference type="InterPro" id="IPR001258">
    <property type="entry name" value="NHL_repeat"/>
</dbReference>
<evidence type="ECO:0000256" key="2">
    <source>
        <dbReference type="ARBA" id="ARBA00022737"/>
    </source>
</evidence>
<keyword evidence="3 5" id="KW-0863">Zinc-finger</keyword>
<dbReference type="GO" id="GO:0008270">
    <property type="term" value="F:zinc ion binding"/>
    <property type="evidence" value="ECO:0007669"/>
    <property type="project" value="UniProtKB-KW"/>
</dbReference>
<evidence type="ECO:0000256" key="4">
    <source>
        <dbReference type="ARBA" id="ARBA00022833"/>
    </source>
</evidence>
<dbReference type="Gene3D" id="3.30.160.60">
    <property type="entry name" value="Classic Zinc Finger"/>
    <property type="match status" value="1"/>
</dbReference>
<dbReference type="InterPro" id="IPR003649">
    <property type="entry name" value="Bbox_C"/>
</dbReference>
<dbReference type="Proteomes" id="UP000085678">
    <property type="component" value="Unplaced"/>
</dbReference>
<evidence type="ECO:0000256" key="6">
    <source>
        <dbReference type="PROSITE-ProRule" id="PRU00504"/>
    </source>
</evidence>
<dbReference type="GeneID" id="106171945"/>
<dbReference type="InterPro" id="IPR017907">
    <property type="entry name" value="Znf_RING_CS"/>
</dbReference>
<dbReference type="PANTHER" id="PTHR25462">
    <property type="entry name" value="BONUS, ISOFORM C-RELATED"/>
    <property type="match status" value="1"/>
</dbReference>
<dbReference type="KEGG" id="lak:106171945"/>
<dbReference type="CDD" id="cd05819">
    <property type="entry name" value="NHL"/>
    <property type="match status" value="1"/>
</dbReference>
<gene>
    <name evidence="11" type="primary">LOC106171945</name>
</gene>
<dbReference type="PROSITE" id="PS50089">
    <property type="entry name" value="ZF_RING_2"/>
    <property type="match status" value="1"/>
</dbReference>
<reference evidence="11" key="1">
    <citation type="submission" date="2025-08" db="UniProtKB">
        <authorList>
            <consortium name="RefSeq"/>
        </authorList>
    </citation>
    <scope>IDENTIFICATION</scope>
    <source>
        <tissue evidence="11">Gonads</tissue>
    </source>
</reference>
<dbReference type="RefSeq" id="XP_013407932.1">
    <property type="nucleotide sequence ID" value="XM_013552478.1"/>
</dbReference>
<dbReference type="AlphaFoldDB" id="A0A1S3JC00"/>
<dbReference type="Pfam" id="PF01436">
    <property type="entry name" value="NHL"/>
    <property type="match status" value="1"/>
</dbReference>
<dbReference type="InterPro" id="IPR000315">
    <property type="entry name" value="Znf_B-box"/>
</dbReference>
<evidence type="ECO:0000256" key="7">
    <source>
        <dbReference type="SAM" id="MobiDB-lite"/>
    </source>
</evidence>
<sequence>MAEAQAVAFTDNLLTCSICLGEYEDPRVLPCYHTFCYGCISEHATRTTNQDGTFQCPLCREKINFPRDGLVKLKKDFRVHTTKELLSQKRQQEVSSPSKETDVNSVNQVIISCEKHPNNELKYYCEDDDTIICCECIITEHSGHRISSVEQVAKCNRDKIKVALVKTMKTLNRFKNKFTMGTVRESRDSQIRTVTIKDIKDQAQRMRKLIDQREETLISEVNSAYDVRKKQNEANKNILELHHAFIQSTCDFAQKLIDNGTDSDIMAHAKSLTERLAAKEKTPVPTSDILAQISYLPGEISAAGLEAMLGQVTVQSQPPLAERRTPPRNRARAPPLPDFAKLRCMHSFNTGLRGASKNLSMYPTYGLAIDELQVFVVDILHDRIKMYTHLGKLNFDIDIRRPFDLTVSQTDHLYITSKGEKSVLVYTTRGQQVTTMGQGKLEDPRGITLNREGHVMVCDGKKKSILVFHADGRQLLDTIPLSMCRNPTYITVNSVNDNIVISDVDQHCVHVLSPTGAQLCQYGSTEGSGNGQLARPCGVCTDRYGHILIADCNNHRIVALSPRGQLIRYIVTENDGLESPKALTIDHVGRLVVEEAGGNVKTFIYI</sequence>
<accession>A0A1S3JC00</accession>
<dbReference type="InParanoid" id="A0A1S3JC00"/>
<evidence type="ECO:0000256" key="3">
    <source>
        <dbReference type="ARBA" id="ARBA00022771"/>
    </source>
</evidence>
<dbReference type="Pfam" id="PF00643">
    <property type="entry name" value="zf-B_box"/>
    <property type="match status" value="1"/>
</dbReference>
<dbReference type="PANTHER" id="PTHR25462:SF296">
    <property type="entry name" value="MEIOTIC P26, ISOFORM F"/>
    <property type="match status" value="1"/>
</dbReference>
<dbReference type="InterPro" id="IPR011042">
    <property type="entry name" value="6-blade_b-propeller_TolB-like"/>
</dbReference>
<dbReference type="InterPro" id="IPR047153">
    <property type="entry name" value="TRIM45/56/19-like"/>
</dbReference>
<proteinExistence type="predicted"/>
<feature type="domain" description="B box-type" evidence="9">
    <location>
        <begin position="108"/>
        <end position="149"/>
    </location>
</feature>
<evidence type="ECO:0000259" key="9">
    <source>
        <dbReference type="PROSITE" id="PS50119"/>
    </source>
</evidence>